<accession>A0AAN8FAU7</accession>
<keyword evidence="2" id="KW-1185">Reference proteome</keyword>
<reference evidence="1 2" key="1">
    <citation type="submission" date="2022-12" db="EMBL/GenBank/DDBJ databases">
        <title>Genomic features and morphological characterization of a novel Knufia sp. strain isolated from spacecraft assembly facility.</title>
        <authorList>
            <person name="Teixeira M."/>
            <person name="Chander A.M."/>
            <person name="Stajich J.E."/>
            <person name="Venkateswaran K."/>
        </authorList>
    </citation>
    <scope>NUCLEOTIDE SEQUENCE [LARGE SCALE GENOMIC DNA]</scope>
    <source>
        <strain evidence="1 2">FJI-L2-BK-P2</strain>
    </source>
</reference>
<dbReference type="EMBL" id="JAKLMC020000008">
    <property type="protein sequence ID" value="KAK5954806.1"/>
    <property type="molecule type" value="Genomic_DNA"/>
</dbReference>
<dbReference type="Proteomes" id="UP001316803">
    <property type="component" value="Unassembled WGS sequence"/>
</dbReference>
<dbReference type="AlphaFoldDB" id="A0AAN8FAU7"/>
<name>A0AAN8FAU7_9EURO</name>
<evidence type="ECO:0000313" key="2">
    <source>
        <dbReference type="Proteomes" id="UP001316803"/>
    </source>
</evidence>
<evidence type="ECO:0000313" key="1">
    <source>
        <dbReference type="EMBL" id="KAK5954806.1"/>
    </source>
</evidence>
<gene>
    <name evidence="1" type="ORF">OHC33_004532</name>
</gene>
<sequence>MSGGAWTGAQFMIGSRGDRDSIKKATWMWPRKKAQMHSGRVGKRCSSVNEGVKTRVGEEVDKVAAGARDIKRISQHKPKSYTRFIGWTFTKEVEEGSRHGSGLVECDIPPLVQDEEPAGWLEILG</sequence>
<proteinExistence type="predicted"/>
<organism evidence="1 2">
    <name type="scientific">Knufia fluminis</name>
    <dbReference type="NCBI Taxonomy" id="191047"/>
    <lineage>
        <taxon>Eukaryota</taxon>
        <taxon>Fungi</taxon>
        <taxon>Dikarya</taxon>
        <taxon>Ascomycota</taxon>
        <taxon>Pezizomycotina</taxon>
        <taxon>Eurotiomycetes</taxon>
        <taxon>Chaetothyriomycetidae</taxon>
        <taxon>Chaetothyriales</taxon>
        <taxon>Trichomeriaceae</taxon>
        <taxon>Knufia</taxon>
    </lineage>
</organism>
<comment type="caution">
    <text evidence="1">The sequence shown here is derived from an EMBL/GenBank/DDBJ whole genome shotgun (WGS) entry which is preliminary data.</text>
</comment>
<protein>
    <submittedName>
        <fullName evidence="1">Uncharacterized protein</fullName>
    </submittedName>
</protein>